<evidence type="ECO:0000313" key="2">
    <source>
        <dbReference type="EMBL" id="KAF2754128.1"/>
    </source>
</evidence>
<accession>A0A6A6VTW1</accession>
<feature type="compositionally biased region" description="Basic residues" evidence="1">
    <location>
        <begin position="102"/>
        <end position="112"/>
    </location>
</feature>
<dbReference type="RefSeq" id="XP_033596579.1">
    <property type="nucleotide sequence ID" value="XM_033749650.1"/>
</dbReference>
<keyword evidence="3" id="KW-1185">Reference proteome</keyword>
<name>A0A6A6VTW1_9PEZI</name>
<dbReference type="Proteomes" id="UP000799437">
    <property type="component" value="Unassembled WGS sequence"/>
</dbReference>
<evidence type="ECO:0000313" key="3">
    <source>
        <dbReference type="Proteomes" id="UP000799437"/>
    </source>
</evidence>
<proteinExistence type="predicted"/>
<protein>
    <submittedName>
        <fullName evidence="2">Uncharacterized protein</fullName>
    </submittedName>
</protein>
<dbReference type="GeneID" id="54490704"/>
<feature type="region of interest" description="Disordered" evidence="1">
    <location>
        <begin position="75"/>
        <end position="140"/>
    </location>
</feature>
<sequence>MATKPGNSSYDAKQMAFSLDTMATVLAAQGITSIPNTAYAMMSALDGQRTVNSFQHQFRPVVKRAKEIKAQMDSDAGIPIAVTPKKRGTAAKDDSEEATPTKKPRATPKKKAVANGSDTPSKRKVKAKEPEMKEETAQIHDGVDEFALPDNMLFPNANFSFDFNDGSSEDAIKQEPAFFQDSMLSNMAADEA</sequence>
<evidence type="ECO:0000256" key="1">
    <source>
        <dbReference type="SAM" id="MobiDB-lite"/>
    </source>
</evidence>
<organism evidence="2 3">
    <name type="scientific">Pseudovirgaria hyperparasitica</name>
    <dbReference type="NCBI Taxonomy" id="470096"/>
    <lineage>
        <taxon>Eukaryota</taxon>
        <taxon>Fungi</taxon>
        <taxon>Dikarya</taxon>
        <taxon>Ascomycota</taxon>
        <taxon>Pezizomycotina</taxon>
        <taxon>Dothideomycetes</taxon>
        <taxon>Dothideomycetes incertae sedis</taxon>
        <taxon>Acrospermales</taxon>
        <taxon>Acrospermaceae</taxon>
        <taxon>Pseudovirgaria</taxon>
    </lineage>
</organism>
<dbReference type="EMBL" id="ML996581">
    <property type="protein sequence ID" value="KAF2754128.1"/>
    <property type="molecule type" value="Genomic_DNA"/>
</dbReference>
<gene>
    <name evidence="2" type="ORF">EJ05DRAFT_541255</name>
</gene>
<dbReference type="AlphaFoldDB" id="A0A6A6VTW1"/>
<reference evidence="2" key="1">
    <citation type="journal article" date="2020" name="Stud. Mycol.">
        <title>101 Dothideomycetes genomes: a test case for predicting lifestyles and emergence of pathogens.</title>
        <authorList>
            <person name="Haridas S."/>
            <person name="Albert R."/>
            <person name="Binder M."/>
            <person name="Bloem J."/>
            <person name="Labutti K."/>
            <person name="Salamov A."/>
            <person name="Andreopoulos B."/>
            <person name="Baker S."/>
            <person name="Barry K."/>
            <person name="Bills G."/>
            <person name="Bluhm B."/>
            <person name="Cannon C."/>
            <person name="Castanera R."/>
            <person name="Culley D."/>
            <person name="Daum C."/>
            <person name="Ezra D."/>
            <person name="Gonzalez J."/>
            <person name="Henrissat B."/>
            <person name="Kuo A."/>
            <person name="Liang C."/>
            <person name="Lipzen A."/>
            <person name="Lutzoni F."/>
            <person name="Magnuson J."/>
            <person name="Mondo S."/>
            <person name="Nolan M."/>
            <person name="Ohm R."/>
            <person name="Pangilinan J."/>
            <person name="Park H.-J."/>
            <person name="Ramirez L."/>
            <person name="Alfaro M."/>
            <person name="Sun H."/>
            <person name="Tritt A."/>
            <person name="Yoshinaga Y."/>
            <person name="Zwiers L.-H."/>
            <person name="Turgeon B."/>
            <person name="Goodwin S."/>
            <person name="Spatafora J."/>
            <person name="Crous P."/>
            <person name="Grigoriev I."/>
        </authorList>
    </citation>
    <scope>NUCLEOTIDE SEQUENCE</scope>
    <source>
        <strain evidence="2">CBS 121739</strain>
    </source>
</reference>
<feature type="compositionally biased region" description="Basic and acidic residues" evidence="1">
    <location>
        <begin position="127"/>
        <end position="140"/>
    </location>
</feature>
<dbReference type="OrthoDB" id="3938057at2759"/>